<name>A0A419R1Y9_9SPHN</name>
<organism evidence="1 2">
    <name type="scientific">Tsuneonella suprasediminis</name>
    <dbReference type="NCBI Taxonomy" id="2306996"/>
    <lineage>
        <taxon>Bacteria</taxon>
        <taxon>Pseudomonadati</taxon>
        <taxon>Pseudomonadota</taxon>
        <taxon>Alphaproteobacteria</taxon>
        <taxon>Sphingomonadales</taxon>
        <taxon>Erythrobacteraceae</taxon>
        <taxon>Tsuneonella</taxon>
    </lineage>
</organism>
<gene>
    <name evidence="1" type="ORF">D6858_07090</name>
</gene>
<comment type="caution">
    <text evidence="1">The sequence shown here is derived from an EMBL/GenBank/DDBJ whole genome shotgun (WGS) entry which is preliminary data.</text>
</comment>
<evidence type="ECO:0000313" key="2">
    <source>
        <dbReference type="Proteomes" id="UP000284322"/>
    </source>
</evidence>
<evidence type="ECO:0000313" key="1">
    <source>
        <dbReference type="EMBL" id="RJX67753.1"/>
    </source>
</evidence>
<reference evidence="1 2" key="1">
    <citation type="submission" date="2018-09" db="EMBL/GenBank/DDBJ databases">
        <title>Altererythrobacter sp.Ery1 and Ery12, the genome sequencing of novel strains in genus Alterythrobacter.</title>
        <authorList>
            <person name="Cheng H."/>
            <person name="Wu Y.-H."/>
            <person name="Fang C."/>
            <person name="Xu X.-W."/>
        </authorList>
    </citation>
    <scope>NUCLEOTIDE SEQUENCE [LARGE SCALE GENOMIC DNA]</scope>
    <source>
        <strain evidence="1 2">Ery12</strain>
    </source>
</reference>
<sequence length="69" mass="8034">MQVRNFQAQLHNPQFVEINNLISIGYFRKARKDTADRTRYFAVHNELLCSTTALRVAPQKLSIRRDQGS</sequence>
<accession>A0A419R1Y9</accession>
<dbReference type="EMBL" id="RAHJ01000018">
    <property type="protein sequence ID" value="RJX67753.1"/>
    <property type="molecule type" value="Genomic_DNA"/>
</dbReference>
<dbReference type="AlphaFoldDB" id="A0A419R1Y9"/>
<keyword evidence="2" id="KW-1185">Reference proteome</keyword>
<dbReference type="Proteomes" id="UP000284322">
    <property type="component" value="Unassembled WGS sequence"/>
</dbReference>
<proteinExistence type="predicted"/>
<protein>
    <submittedName>
        <fullName evidence="1">Uncharacterized protein</fullName>
    </submittedName>
</protein>